<evidence type="ECO:0000313" key="1">
    <source>
        <dbReference type="EMBL" id="GAA2384822.1"/>
    </source>
</evidence>
<proteinExistence type="predicted"/>
<comment type="caution">
    <text evidence="1">The sequence shown here is derived from an EMBL/GenBank/DDBJ whole genome shotgun (WGS) entry which is preliminary data.</text>
</comment>
<sequence>MLGIRGAAATRRASTGCSMTMDNALLPCDGWTGHFRADEAGHWKRRRNQPIRAHEVRVTSVTAFMHQSDVALLVFLAGHLWRPPDHPRNGRGHLDGTRGVG</sequence>
<protein>
    <recommendedName>
        <fullName evidence="3">Transposase</fullName>
    </recommendedName>
</protein>
<organism evidence="1 2">
    <name type="scientific">Streptomyces coeruleofuscus</name>
    <dbReference type="NCBI Taxonomy" id="66879"/>
    <lineage>
        <taxon>Bacteria</taxon>
        <taxon>Bacillati</taxon>
        <taxon>Actinomycetota</taxon>
        <taxon>Actinomycetes</taxon>
        <taxon>Kitasatosporales</taxon>
        <taxon>Streptomycetaceae</taxon>
        <taxon>Streptomyces</taxon>
    </lineage>
</organism>
<evidence type="ECO:0008006" key="3">
    <source>
        <dbReference type="Google" id="ProtNLM"/>
    </source>
</evidence>
<dbReference type="EMBL" id="BAAASE010000001">
    <property type="protein sequence ID" value="GAA2384822.1"/>
    <property type="molecule type" value="Genomic_DNA"/>
</dbReference>
<evidence type="ECO:0000313" key="2">
    <source>
        <dbReference type="Proteomes" id="UP001499986"/>
    </source>
</evidence>
<keyword evidence="2" id="KW-1185">Reference proteome</keyword>
<name>A0ABN3HPL7_9ACTN</name>
<dbReference type="Proteomes" id="UP001499986">
    <property type="component" value="Unassembled WGS sequence"/>
</dbReference>
<accession>A0ABN3HPL7</accession>
<gene>
    <name evidence="1" type="ORF">GCM10010255_09640</name>
</gene>
<reference evidence="1 2" key="1">
    <citation type="journal article" date="2019" name="Int. J. Syst. Evol. Microbiol.">
        <title>The Global Catalogue of Microorganisms (GCM) 10K type strain sequencing project: providing services to taxonomists for standard genome sequencing and annotation.</title>
        <authorList>
            <consortium name="The Broad Institute Genomics Platform"/>
            <consortium name="The Broad Institute Genome Sequencing Center for Infectious Disease"/>
            <person name="Wu L."/>
            <person name="Ma J."/>
        </authorList>
    </citation>
    <scope>NUCLEOTIDE SEQUENCE [LARGE SCALE GENOMIC DNA]</scope>
    <source>
        <strain evidence="1 2">JCM 4358</strain>
    </source>
</reference>